<dbReference type="PANTHER" id="PTHR42932:SF1">
    <property type="entry name" value="GENERAL STRESS PROTEIN 20U"/>
    <property type="match status" value="1"/>
</dbReference>
<dbReference type="InterPro" id="IPR023188">
    <property type="entry name" value="DPS_DNA-bd_CS"/>
</dbReference>
<dbReference type="AlphaFoldDB" id="A0A433X924"/>
<evidence type="ECO:0000259" key="3">
    <source>
        <dbReference type="Pfam" id="PF00210"/>
    </source>
</evidence>
<dbReference type="CDD" id="cd01043">
    <property type="entry name" value="DPS"/>
    <property type="match status" value="1"/>
</dbReference>
<feature type="domain" description="Ferritin/DPS" evidence="3">
    <location>
        <begin position="15"/>
        <end position="154"/>
    </location>
</feature>
<gene>
    <name evidence="4" type="ORF">EJP77_12265</name>
</gene>
<comment type="caution">
    <text evidence="4">The sequence shown here is derived from an EMBL/GenBank/DDBJ whole genome shotgun (WGS) entry which is preliminary data.</text>
</comment>
<dbReference type="EMBL" id="RZNX01000004">
    <property type="protein sequence ID" value="RUT30595.1"/>
    <property type="molecule type" value="Genomic_DNA"/>
</dbReference>
<dbReference type="PROSITE" id="PS00819">
    <property type="entry name" value="DPS_2"/>
    <property type="match status" value="1"/>
</dbReference>
<dbReference type="Gene3D" id="1.20.1260.10">
    <property type="match status" value="1"/>
</dbReference>
<dbReference type="InterPro" id="IPR008331">
    <property type="entry name" value="Ferritin_DPS_dom"/>
</dbReference>
<protein>
    <submittedName>
        <fullName evidence="4">DNA starvation/stationary phase protection protein</fullName>
    </submittedName>
</protein>
<name>A0A433X924_9BACL</name>
<sequence>MANQVLSQTNSALEQQINLQIANWTVLYTKLHHFHWYVKGPNFFTLHEKFEELYTEAAGYMDELAERLLAIGGKPVATLKETLSTASVKEAEGTLSAEQMVTAVVEDYRLMAAQLKEGILAAEEAGDEASADLLLGIQTALDKHIWMLSAYIANE</sequence>
<evidence type="ECO:0000313" key="4">
    <source>
        <dbReference type="EMBL" id="RUT30595.1"/>
    </source>
</evidence>
<dbReference type="PRINTS" id="PR01346">
    <property type="entry name" value="HELNAPAPROT"/>
</dbReference>
<organism evidence="4 5">
    <name type="scientific">Paenibacillus zeisoli</name>
    <dbReference type="NCBI Taxonomy" id="2496267"/>
    <lineage>
        <taxon>Bacteria</taxon>
        <taxon>Bacillati</taxon>
        <taxon>Bacillota</taxon>
        <taxon>Bacilli</taxon>
        <taxon>Bacillales</taxon>
        <taxon>Paenibacillaceae</taxon>
        <taxon>Paenibacillus</taxon>
    </lineage>
</organism>
<reference evidence="4 5" key="1">
    <citation type="submission" date="2018-12" db="EMBL/GenBank/DDBJ databases">
        <authorList>
            <person name="Sun L."/>
            <person name="Chen Z."/>
        </authorList>
    </citation>
    <scope>NUCLEOTIDE SEQUENCE [LARGE SCALE GENOMIC DNA]</scope>
    <source>
        <strain evidence="4 5">3-5-3</strain>
    </source>
</reference>
<accession>A0A433X924</accession>
<evidence type="ECO:0000313" key="5">
    <source>
        <dbReference type="Proteomes" id="UP000272464"/>
    </source>
</evidence>
<dbReference type="InterPro" id="IPR002177">
    <property type="entry name" value="DPS_DNA-bd"/>
</dbReference>
<dbReference type="Proteomes" id="UP000272464">
    <property type="component" value="Unassembled WGS sequence"/>
</dbReference>
<dbReference type="GO" id="GO:0008199">
    <property type="term" value="F:ferric iron binding"/>
    <property type="evidence" value="ECO:0007669"/>
    <property type="project" value="InterPro"/>
</dbReference>
<dbReference type="Pfam" id="PF00210">
    <property type="entry name" value="Ferritin"/>
    <property type="match status" value="1"/>
</dbReference>
<keyword evidence="5" id="KW-1185">Reference proteome</keyword>
<dbReference type="InterPro" id="IPR009078">
    <property type="entry name" value="Ferritin-like_SF"/>
</dbReference>
<evidence type="ECO:0000256" key="2">
    <source>
        <dbReference type="RuleBase" id="RU003875"/>
    </source>
</evidence>
<proteinExistence type="inferred from homology"/>
<dbReference type="GO" id="GO:0016722">
    <property type="term" value="F:oxidoreductase activity, acting on metal ions"/>
    <property type="evidence" value="ECO:0007669"/>
    <property type="project" value="InterPro"/>
</dbReference>
<dbReference type="InterPro" id="IPR012347">
    <property type="entry name" value="Ferritin-like"/>
</dbReference>
<dbReference type="PANTHER" id="PTHR42932">
    <property type="entry name" value="GENERAL STRESS PROTEIN 20U"/>
    <property type="match status" value="1"/>
</dbReference>
<comment type="similarity">
    <text evidence="1 2">Belongs to the Dps family.</text>
</comment>
<dbReference type="PIRSF" id="PIRSF005900">
    <property type="entry name" value="Dps"/>
    <property type="match status" value="1"/>
</dbReference>
<evidence type="ECO:0000256" key="1">
    <source>
        <dbReference type="ARBA" id="ARBA00009497"/>
    </source>
</evidence>
<dbReference type="PROSITE" id="PS00818">
    <property type="entry name" value="DPS_1"/>
    <property type="match status" value="1"/>
</dbReference>
<dbReference type="RefSeq" id="WP_127199527.1">
    <property type="nucleotide sequence ID" value="NZ_RZNX01000004.1"/>
</dbReference>
<dbReference type="SUPFAM" id="SSF47240">
    <property type="entry name" value="Ferritin-like"/>
    <property type="match status" value="1"/>
</dbReference>
<dbReference type="OrthoDB" id="9797023at2"/>